<evidence type="ECO:0000313" key="5">
    <source>
        <dbReference type="EMBL" id="AAD02005.1"/>
    </source>
</evidence>
<gene>
    <name evidence="5" type="primary">csxA</name>
    <name evidence="6" type="ORF">CRECT_2219</name>
</gene>
<evidence type="ECO:0000256" key="3">
    <source>
        <dbReference type="SAM" id="MobiDB-lite"/>
    </source>
</evidence>
<feature type="compositionally biased region" description="Pro residues" evidence="3">
    <location>
        <begin position="230"/>
        <end position="266"/>
    </location>
</feature>
<dbReference type="InterPro" id="IPR025282">
    <property type="entry name" value="DUF4214"/>
</dbReference>
<feature type="domain" description="DUF4214" evidence="4">
    <location>
        <begin position="53"/>
        <end position="98"/>
    </location>
</feature>
<keyword evidence="2" id="KW-0964">Secreted</keyword>
<reference evidence="5" key="1">
    <citation type="journal article" date="1999" name="J. Bacteriol.">
        <title>Cloning and Characterization of Two Bistructural S-layer-RTX Proteins from Campylobacter rectus.</title>
        <authorList>
            <person name="Braun M."/>
            <person name="Kuhnert P."/>
            <person name="Nicolet J."/>
            <person name="Burnens A.P."/>
            <person name="Frey J."/>
        </authorList>
    </citation>
    <scope>NUCLEOTIDE SEQUENCE</scope>
    <source>
        <strain evidence="5">ATCC33238</strain>
    </source>
</reference>
<feature type="region of interest" description="Disordered" evidence="3">
    <location>
        <begin position="220"/>
        <end position="294"/>
    </location>
</feature>
<protein>
    <submittedName>
        <fullName evidence="5 6">S-layer-RTX protein</fullName>
    </submittedName>
</protein>
<dbReference type="Gene3D" id="2.150.10.10">
    <property type="entry name" value="Serralysin-like metalloprotease, C-terminal"/>
    <property type="match status" value="8"/>
</dbReference>
<dbReference type="AlphaFoldDB" id="Q9ZIB3"/>
<dbReference type="Pfam" id="PF13946">
    <property type="entry name" value="DUF4214"/>
    <property type="match status" value="1"/>
</dbReference>
<dbReference type="InterPro" id="IPR001343">
    <property type="entry name" value="Hemolysn_Ca-bd"/>
</dbReference>
<dbReference type="Proteomes" id="UP000502377">
    <property type="component" value="Chromosome"/>
</dbReference>
<dbReference type="KEGG" id="crx:CRECT_2219"/>
<feature type="region of interest" description="Disordered" evidence="3">
    <location>
        <begin position="628"/>
        <end position="675"/>
    </location>
</feature>
<organism evidence="5">
    <name type="scientific">Campylobacter rectus</name>
    <name type="common">Wolinella recta</name>
    <dbReference type="NCBI Taxonomy" id="203"/>
    <lineage>
        <taxon>Bacteria</taxon>
        <taxon>Pseudomonadati</taxon>
        <taxon>Campylobacterota</taxon>
        <taxon>Epsilonproteobacteria</taxon>
        <taxon>Campylobacterales</taxon>
        <taxon>Campylobacteraceae</taxon>
        <taxon>Campylobacter</taxon>
    </lineage>
</organism>
<dbReference type="GO" id="GO:0005509">
    <property type="term" value="F:calcium ion binding"/>
    <property type="evidence" value="ECO:0007669"/>
    <property type="project" value="InterPro"/>
</dbReference>
<dbReference type="Pfam" id="PF00353">
    <property type="entry name" value="HemolysinCabind"/>
    <property type="match status" value="12"/>
</dbReference>
<dbReference type="EMBL" id="CP012543">
    <property type="protein sequence ID" value="QCD47818.1"/>
    <property type="molecule type" value="Genomic_DNA"/>
</dbReference>
<comment type="subcellular location">
    <subcellularLocation>
        <location evidence="1">Secreted</location>
    </subcellularLocation>
</comment>
<proteinExistence type="predicted"/>
<dbReference type="RefSeq" id="WP_171992752.1">
    <property type="nucleotide sequence ID" value="NZ_CP012543.1"/>
</dbReference>
<feature type="compositionally biased region" description="Basic and acidic residues" evidence="3">
    <location>
        <begin position="276"/>
        <end position="290"/>
    </location>
</feature>
<sequence length="1123" mass="118954">MSLTQSHISALYIALFGRASEGAGNKFWLNAANTQNLSMADIANAMLNTGAAKEYFGGNLNTDEKFINHIYENVLGKGAGIDKEGKAFWINKLKEGANKGFIASQLLKEALDPKYSNSTDEATKAAHNLLVNKVLASNMVADSIQNVPNSSIQNALKSFTDINSNISSTLKANDIKKVIQDNKGNLTVDESKLDESAKQNNKVKILSQVTGKSEDEIKQILPKEDNPSTPDTPTPPDNPTPPTPPAPNPQPEPNPNPPQPPVPNPEEPNKIVGTDGTDHIRGTDKKDFIDAKGGNDFVDGLGGDDEIYGGEGKDRITGGDGNDTIYGDGGDDEIMGDAGDDTLYGGDGNDIIFGNGGNDTIYGGKGNDKIYGELNDKLLDGGEGIDALLLTGSQIDLGAVQKNKIKNFEILDLNKGSYIGMVLKNLTPQNVLNITSNKDTILKISGGNKDTVILDKKFTASADTSGLDANYNRYEGLNDKGELIKVDIEKSIKTVFAATEPTDDADYIQGTQEADIIRAKGGDDVIYGNGGDDEIYGDEGNDIIHGNEGADKLFGGAGDDAIYGGEGNDTIEGNEGKDKIYGNDGDDTIKGGEGDDILKGEGGNDTIYGEGGKDNIFGNEGDDILKGGGDDDKIYGGEGKDTIDGEAGNDTLYGNDGDDTIDGGEGNDEIYGHKGKDTLKGGEGDDKIYGELSDTLLDGGEGVDTLILEDKEIDFNTLQADAIKNFEILDLGSGNSNAATLRNLSPQNISKLTSNKDTILKINGDDKDIAVLSGFTASADTNGLDANYNRYEGLNDKGELVKVDIKKSIKTAFLSDQPTDNADYIQGTQGADIIRAKGGDDIVYGNDGDDTIYGNDGNDALYGGKGEDKLYGGADNDVIYGDEGDDTIYGNEGNDTLYGGDGDDEIYGGEGNDEIEGGAGNNTIYGNEGDDNIYGGGDDDTIDGGDGNDFLYGDNGNDTIEGGSGNDTIKGSYGDDHIEGGEGDDKIYGELNDTLLDGGEGYDSLYFNEDVDFDAIRDTLNQKISNFEQLHLGYTGDDTVKLNNMTAADIFAMTDNKDTILKIKGDKKDSVGLKGFTKVSNDPGVENGYTRYESTYTDTSGTHTIKVDIENPVHVDLVGISTP</sequence>
<evidence type="ECO:0000259" key="4">
    <source>
        <dbReference type="Pfam" id="PF13946"/>
    </source>
</evidence>
<dbReference type="PROSITE" id="PS00330">
    <property type="entry name" value="HEMOLYSIN_CALCIUM"/>
    <property type="match status" value="9"/>
</dbReference>
<dbReference type="PRINTS" id="PR00313">
    <property type="entry name" value="CABNDNGRPT"/>
</dbReference>
<dbReference type="PANTHER" id="PTHR38340:SF1">
    <property type="entry name" value="S-LAYER PROTEIN"/>
    <property type="match status" value="1"/>
</dbReference>
<feature type="compositionally biased region" description="Basic and acidic residues" evidence="3">
    <location>
        <begin position="574"/>
        <end position="599"/>
    </location>
</feature>
<accession>Q9ZIB3</accession>
<dbReference type="InterPro" id="IPR050557">
    <property type="entry name" value="RTX_toxin/Mannuronan_C5-epim"/>
</dbReference>
<dbReference type="InterPro" id="IPR011049">
    <property type="entry name" value="Serralysin-like_metalloprot_C"/>
</dbReference>
<dbReference type="GO" id="GO:0005576">
    <property type="term" value="C:extracellular region"/>
    <property type="evidence" value="ECO:0007669"/>
    <property type="project" value="UniProtKB-SubCell"/>
</dbReference>
<evidence type="ECO:0000256" key="2">
    <source>
        <dbReference type="ARBA" id="ARBA00022525"/>
    </source>
</evidence>
<feature type="compositionally biased region" description="Basic and acidic residues" evidence="3">
    <location>
        <begin position="628"/>
        <end position="643"/>
    </location>
</feature>
<feature type="region of interest" description="Disordered" evidence="3">
    <location>
        <begin position="571"/>
        <end position="614"/>
    </location>
</feature>
<dbReference type="InterPro" id="IPR018511">
    <property type="entry name" value="Hemolysin-typ_Ca-bd_CS"/>
</dbReference>
<evidence type="ECO:0000256" key="1">
    <source>
        <dbReference type="ARBA" id="ARBA00004613"/>
    </source>
</evidence>
<dbReference type="EMBL" id="AF035193">
    <property type="protein sequence ID" value="AAD02005.1"/>
    <property type="molecule type" value="Genomic_DNA"/>
</dbReference>
<dbReference type="SUPFAM" id="SSF51120">
    <property type="entry name" value="beta-Roll"/>
    <property type="match status" value="5"/>
</dbReference>
<reference evidence="6 7" key="2">
    <citation type="submission" date="2016-07" db="EMBL/GenBank/DDBJ databases">
        <title>Comparative genomics of the Campylobacter concisus group.</title>
        <authorList>
            <person name="Miller W.G."/>
            <person name="Yee E."/>
            <person name="Chapman M.H."/>
            <person name="Huynh S."/>
            <person name="Bono J.L."/>
            <person name="On S.L.W."/>
            <person name="StLeger J."/>
            <person name="Foster G."/>
            <person name="Parker C.T."/>
        </authorList>
    </citation>
    <scope>NUCLEOTIDE SEQUENCE [LARGE SCALE GENOMIC DNA]</scope>
    <source>
        <strain evidence="6 7">ATCC 33238</strain>
    </source>
</reference>
<evidence type="ECO:0000313" key="7">
    <source>
        <dbReference type="Proteomes" id="UP000502377"/>
    </source>
</evidence>
<evidence type="ECO:0000313" key="6">
    <source>
        <dbReference type="EMBL" id="QCD47818.1"/>
    </source>
</evidence>
<name>Q9ZIB3_CAMRE</name>
<dbReference type="PANTHER" id="PTHR38340">
    <property type="entry name" value="S-LAYER PROTEIN"/>
    <property type="match status" value="1"/>
</dbReference>
<feature type="compositionally biased region" description="Acidic residues" evidence="3">
    <location>
        <begin position="656"/>
        <end position="668"/>
    </location>
</feature>
<feature type="region of interest" description="Disordered" evidence="3">
    <location>
        <begin position="302"/>
        <end position="321"/>
    </location>
</feature>